<comment type="caution">
    <text evidence="2">The sequence shown here is derived from an EMBL/GenBank/DDBJ whole genome shotgun (WGS) entry which is preliminary data.</text>
</comment>
<keyword evidence="3" id="KW-1185">Reference proteome</keyword>
<evidence type="ECO:0000259" key="1">
    <source>
        <dbReference type="SMART" id="SM00563"/>
    </source>
</evidence>
<accession>A0A4R9FYA9</accession>
<dbReference type="SMART" id="SM00563">
    <property type="entry name" value="PlsC"/>
    <property type="match status" value="1"/>
</dbReference>
<reference evidence="2" key="1">
    <citation type="journal article" date="2019" name="PLoS Negl. Trop. Dis.">
        <title>Revisiting the worldwide diversity of Leptospira species in the environment.</title>
        <authorList>
            <person name="Vincent A.T."/>
            <person name="Schiettekatte O."/>
            <person name="Bourhy P."/>
            <person name="Veyrier F.J."/>
            <person name="Picardeau M."/>
        </authorList>
    </citation>
    <scope>NUCLEOTIDE SEQUENCE [LARGE SCALE GENOMIC DNA]</scope>
    <source>
        <strain evidence="2">SSS9</strain>
    </source>
</reference>
<dbReference type="SUPFAM" id="SSF69593">
    <property type="entry name" value="Glycerol-3-phosphate (1)-acyltransferase"/>
    <property type="match status" value="1"/>
</dbReference>
<evidence type="ECO:0000313" key="2">
    <source>
        <dbReference type="EMBL" id="TGK03813.1"/>
    </source>
</evidence>
<dbReference type="Proteomes" id="UP000297453">
    <property type="component" value="Unassembled WGS sequence"/>
</dbReference>
<evidence type="ECO:0000313" key="3">
    <source>
        <dbReference type="Proteomes" id="UP000297453"/>
    </source>
</evidence>
<sequence>MNLPESKEKQTGKEVTPVYTTKTYSLMIRLVFKARGLLFDSFEEYFPASNPKKMLPAPYPSVLMANHVWEGDVPALAAVYPHVTPSIKFAIPAREDLMGKDFLTKEFKPKGFLKWFFFLVDKSKIIPTYMNYIGCVPIKRPFRDNARELLKKGTLRDMVDQEWSYLSDRISEGRNLFMFPEGTFNHDGYMNQIKKGVYFLRTKFKGLNFTSFTLTYDYFSSKKAELHIGYGDQFPIPESADSDEVSSIVKERLGRGYAVTAGNLASYIILKFEGRAKESKDKLFQTLKAFAETIKTKHPEIYISQKFNTENLKHAFDSFLEKTKKSGFLKLEGNDIVFLEKLFQIPKDLHNLKKKNMVLYHRNQLTYHLPKLDAAWASTVTV</sequence>
<gene>
    <name evidence="2" type="ORF">EHO59_09775</name>
</gene>
<dbReference type="OrthoDB" id="318526at2"/>
<protein>
    <submittedName>
        <fullName evidence="2">1-acyl-sn-glycerol-3-phosphate acyltransferase</fullName>
    </submittedName>
</protein>
<dbReference type="EMBL" id="RQEP01000012">
    <property type="protein sequence ID" value="TGK03813.1"/>
    <property type="molecule type" value="Genomic_DNA"/>
</dbReference>
<name>A0A4R9FYA9_9LEPT</name>
<dbReference type="GO" id="GO:0016746">
    <property type="term" value="F:acyltransferase activity"/>
    <property type="evidence" value="ECO:0007669"/>
    <property type="project" value="UniProtKB-KW"/>
</dbReference>
<organism evidence="2 3">
    <name type="scientific">Leptospira semungkisensis</name>
    <dbReference type="NCBI Taxonomy" id="2484985"/>
    <lineage>
        <taxon>Bacteria</taxon>
        <taxon>Pseudomonadati</taxon>
        <taxon>Spirochaetota</taxon>
        <taxon>Spirochaetia</taxon>
        <taxon>Leptospirales</taxon>
        <taxon>Leptospiraceae</taxon>
        <taxon>Leptospira</taxon>
    </lineage>
</organism>
<dbReference type="Pfam" id="PF01553">
    <property type="entry name" value="Acyltransferase"/>
    <property type="match status" value="1"/>
</dbReference>
<dbReference type="RefSeq" id="WP_135587407.1">
    <property type="nucleotide sequence ID" value="NZ_RQEP01000012.1"/>
</dbReference>
<dbReference type="AlphaFoldDB" id="A0A4R9FYA9"/>
<dbReference type="InterPro" id="IPR002123">
    <property type="entry name" value="Plipid/glycerol_acylTrfase"/>
</dbReference>
<feature type="domain" description="Phospholipid/glycerol acyltransferase" evidence="1">
    <location>
        <begin position="61"/>
        <end position="217"/>
    </location>
</feature>
<keyword evidence="2" id="KW-0808">Transferase</keyword>
<keyword evidence="2" id="KW-0012">Acyltransferase</keyword>
<proteinExistence type="predicted"/>